<proteinExistence type="predicted"/>
<name>A0A6V8PM03_9ACTN</name>
<evidence type="ECO:0000313" key="2">
    <source>
        <dbReference type="Proteomes" id="UP000568877"/>
    </source>
</evidence>
<protein>
    <recommendedName>
        <fullName evidence="3">Nucleotidyltransferase family protein</fullName>
    </recommendedName>
</protein>
<reference evidence="1 2" key="1">
    <citation type="journal article" date="2020" name="Front. Microbiol.">
        <title>Single-cell genomics of novel Actinobacteria with the Wood-Ljungdahl pathway discovered in a serpentinizing system.</title>
        <authorList>
            <person name="Merino N."/>
            <person name="Kawai M."/>
            <person name="Boyd E.S."/>
            <person name="Colman D.R."/>
            <person name="McGlynn S.E."/>
            <person name="Nealson K.H."/>
            <person name="Kurokawa K."/>
            <person name="Hongoh Y."/>
        </authorList>
    </citation>
    <scope>NUCLEOTIDE SEQUENCE [LARGE SCALE GENOMIC DNA]</scope>
    <source>
        <strain evidence="1 2">S42</strain>
    </source>
</reference>
<dbReference type="AlphaFoldDB" id="A0A6V8PM03"/>
<dbReference type="EMBL" id="BLSA01000024">
    <property type="protein sequence ID" value="GFP32026.1"/>
    <property type="molecule type" value="Genomic_DNA"/>
</dbReference>
<dbReference type="Proteomes" id="UP000568877">
    <property type="component" value="Unassembled WGS sequence"/>
</dbReference>
<sequence>MNPYADVVEETKRIIEQASLRGITIRLLGGLAVKFHCPSAEHRALERHYPDIDFMITRVYSKEIPKLMAYLGYEPNEKFNILNGEFRMLFYDQTNNRQIDIFMQDFHMCHIIPISRRLKVEEITVPLAELLLTKLQIVQLNEKDLLDIMALLLDHPLGEGDAETINSKVITNLTSQDWGLYKTVCLSLQKTIDFVDTRDMKGEEKKIMRSRAQELQRAIEQAPKSVKWKLRAAIGEKIQWYDLPEEVARG</sequence>
<comment type="caution">
    <text evidence="1">The sequence shown here is derived from an EMBL/GenBank/DDBJ whole genome shotgun (WGS) entry which is preliminary data.</text>
</comment>
<gene>
    <name evidence="1" type="ORF">HKBW3S42_00332</name>
</gene>
<organism evidence="1 2">
    <name type="scientific">Candidatus Hakubella thermalkaliphila</name>
    <dbReference type="NCBI Taxonomy" id="2754717"/>
    <lineage>
        <taxon>Bacteria</taxon>
        <taxon>Bacillati</taxon>
        <taxon>Actinomycetota</taxon>
        <taxon>Actinomycetota incertae sedis</taxon>
        <taxon>Candidatus Hakubellales</taxon>
        <taxon>Candidatus Hakubellaceae</taxon>
        <taxon>Candidatus Hakubella</taxon>
    </lineage>
</organism>
<evidence type="ECO:0008006" key="3">
    <source>
        <dbReference type="Google" id="ProtNLM"/>
    </source>
</evidence>
<accession>A0A6V8PM03</accession>
<evidence type="ECO:0000313" key="1">
    <source>
        <dbReference type="EMBL" id="GFP32026.1"/>
    </source>
</evidence>